<reference evidence="3" key="1">
    <citation type="journal article" date="2019" name="Int. J. Syst. Evol. Microbiol.">
        <title>The Global Catalogue of Microorganisms (GCM) 10K type strain sequencing project: providing services to taxonomists for standard genome sequencing and annotation.</title>
        <authorList>
            <consortium name="The Broad Institute Genomics Platform"/>
            <consortium name="The Broad Institute Genome Sequencing Center for Infectious Disease"/>
            <person name="Wu L."/>
            <person name="Ma J."/>
        </authorList>
    </citation>
    <scope>NUCLEOTIDE SEQUENCE [LARGE SCALE GENOMIC DNA]</scope>
    <source>
        <strain evidence="3">KCTC 23299</strain>
    </source>
</reference>
<keyword evidence="3" id="KW-1185">Reference proteome</keyword>
<dbReference type="InterPro" id="IPR036063">
    <property type="entry name" value="Smr_dom_sf"/>
</dbReference>
<comment type="caution">
    <text evidence="2">The sequence shown here is derived from an EMBL/GenBank/DDBJ whole genome shotgun (WGS) entry which is preliminary data.</text>
</comment>
<evidence type="ECO:0000259" key="1">
    <source>
        <dbReference type="Pfam" id="PF01713"/>
    </source>
</evidence>
<dbReference type="EMBL" id="JBHUOZ010000003">
    <property type="protein sequence ID" value="MFD2921278.1"/>
    <property type="molecule type" value="Genomic_DNA"/>
</dbReference>
<dbReference type="SUPFAM" id="SSF158949">
    <property type="entry name" value="Smr-associated domain-like"/>
    <property type="match status" value="1"/>
</dbReference>
<dbReference type="RefSeq" id="WP_386101267.1">
    <property type="nucleotide sequence ID" value="NZ_JBHUOZ010000003.1"/>
</dbReference>
<organism evidence="2 3">
    <name type="scientific">Terrimonas rubra</name>
    <dbReference type="NCBI Taxonomy" id="1035890"/>
    <lineage>
        <taxon>Bacteria</taxon>
        <taxon>Pseudomonadati</taxon>
        <taxon>Bacteroidota</taxon>
        <taxon>Chitinophagia</taxon>
        <taxon>Chitinophagales</taxon>
        <taxon>Chitinophagaceae</taxon>
        <taxon>Terrimonas</taxon>
    </lineage>
</organism>
<name>A0ABW6AC06_9BACT</name>
<dbReference type="Gene3D" id="3.30.1370.110">
    <property type="match status" value="1"/>
</dbReference>
<dbReference type="Proteomes" id="UP001597511">
    <property type="component" value="Unassembled WGS sequence"/>
</dbReference>
<gene>
    <name evidence="2" type="ORF">ACFS6H_16245</name>
</gene>
<protein>
    <submittedName>
        <fullName evidence="2">Smr/MutS family protein</fullName>
    </submittedName>
</protein>
<dbReference type="Pfam" id="PF01713">
    <property type="entry name" value="Smr"/>
    <property type="match status" value="1"/>
</dbReference>
<dbReference type="InterPro" id="IPR036781">
    <property type="entry name" value="Smr_assoc-like_sf"/>
</dbReference>
<feature type="domain" description="Smr" evidence="1">
    <location>
        <begin position="278"/>
        <end position="339"/>
    </location>
</feature>
<sequence length="341" mass="40358">MKYQIGDTIIVLQTDEEGKVVEFINDKMVLVEIRGVRFPVYLDQIDFPYFKRFTQKKIQNIPVKKQLEDLPKEKRVSLADRKEDGVWLSFIPILTTDEFGDDIVESLKIHVINRTKTAFNFYYQLFFLGEKDFELKNNIQPFQDFYLHDIPFSDLNDSPVFNFQFSLVVEQKNKAPYYETQVKLKPKQLFNAIEKIRQNNEAMFSHILFETYPDKTEDLVDSLGLEKLTAKGYKVYKASEAREYLEPARSLVDLHIEKLTDNWKKMSNFEILTLQLQTFEKYYDLAVAHRQPSLIIIHGVGEGRLRNDIHESLRLKKEVKSFVNQYHPNYGYGATEIWFQY</sequence>
<proteinExistence type="predicted"/>
<evidence type="ECO:0000313" key="2">
    <source>
        <dbReference type="EMBL" id="MFD2921278.1"/>
    </source>
</evidence>
<dbReference type="InterPro" id="IPR002625">
    <property type="entry name" value="Smr_dom"/>
</dbReference>
<accession>A0ABW6AC06</accession>
<evidence type="ECO:0000313" key="3">
    <source>
        <dbReference type="Proteomes" id="UP001597511"/>
    </source>
</evidence>